<evidence type="ECO:0000256" key="1">
    <source>
        <dbReference type="SAM" id="MobiDB-lite"/>
    </source>
</evidence>
<comment type="caution">
    <text evidence="2">The sequence shown here is derived from an EMBL/GenBank/DDBJ whole genome shotgun (WGS) entry which is preliminary data.</text>
</comment>
<accession>A0AAV4VCW8</accession>
<gene>
    <name evidence="2" type="ORF">CEXT_653101</name>
</gene>
<dbReference type="AlphaFoldDB" id="A0AAV4VCW8"/>
<organism evidence="2 3">
    <name type="scientific">Caerostris extrusa</name>
    <name type="common">Bark spider</name>
    <name type="synonym">Caerostris bankana</name>
    <dbReference type="NCBI Taxonomy" id="172846"/>
    <lineage>
        <taxon>Eukaryota</taxon>
        <taxon>Metazoa</taxon>
        <taxon>Ecdysozoa</taxon>
        <taxon>Arthropoda</taxon>
        <taxon>Chelicerata</taxon>
        <taxon>Arachnida</taxon>
        <taxon>Araneae</taxon>
        <taxon>Araneomorphae</taxon>
        <taxon>Entelegynae</taxon>
        <taxon>Araneoidea</taxon>
        <taxon>Araneidae</taxon>
        <taxon>Caerostris</taxon>
    </lineage>
</organism>
<proteinExistence type="predicted"/>
<reference evidence="2 3" key="1">
    <citation type="submission" date="2021-06" db="EMBL/GenBank/DDBJ databases">
        <title>Caerostris extrusa draft genome.</title>
        <authorList>
            <person name="Kono N."/>
            <person name="Arakawa K."/>
        </authorList>
    </citation>
    <scope>NUCLEOTIDE SEQUENCE [LARGE SCALE GENOMIC DNA]</scope>
</reference>
<name>A0AAV4VCW8_CAEEX</name>
<evidence type="ECO:0000313" key="3">
    <source>
        <dbReference type="Proteomes" id="UP001054945"/>
    </source>
</evidence>
<dbReference type="EMBL" id="BPLR01014351">
    <property type="protein sequence ID" value="GIY68256.1"/>
    <property type="molecule type" value="Genomic_DNA"/>
</dbReference>
<sequence length="76" mass="8361">MTMQPENTKTFAPSFPNSSTSSHTPNDVFPLVYLFAQQCSWSGIIETEGLILKEIPVNGDVSDSELCACLSKDWCC</sequence>
<feature type="region of interest" description="Disordered" evidence="1">
    <location>
        <begin position="1"/>
        <end position="22"/>
    </location>
</feature>
<keyword evidence="3" id="KW-1185">Reference proteome</keyword>
<evidence type="ECO:0000313" key="2">
    <source>
        <dbReference type="EMBL" id="GIY68256.1"/>
    </source>
</evidence>
<protein>
    <submittedName>
        <fullName evidence="2">Uncharacterized protein</fullName>
    </submittedName>
</protein>
<dbReference type="Proteomes" id="UP001054945">
    <property type="component" value="Unassembled WGS sequence"/>
</dbReference>